<evidence type="ECO:0000256" key="1">
    <source>
        <dbReference type="ARBA" id="ARBA00008891"/>
    </source>
</evidence>
<keyword evidence="3" id="KW-0063">Aspartyl esterase</keyword>
<evidence type="ECO:0000313" key="6">
    <source>
        <dbReference type="EMBL" id="MFC3812606.1"/>
    </source>
</evidence>
<dbReference type="EMBL" id="JBHRYQ010000001">
    <property type="protein sequence ID" value="MFC3812606.1"/>
    <property type="molecule type" value="Genomic_DNA"/>
</dbReference>
<keyword evidence="4" id="KW-0732">Signal</keyword>
<evidence type="ECO:0000313" key="7">
    <source>
        <dbReference type="Proteomes" id="UP001595616"/>
    </source>
</evidence>
<evidence type="ECO:0000256" key="4">
    <source>
        <dbReference type="SAM" id="SignalP"/>
    </source>
</evidence>
<gene>
    <name evidence="6" type="ORF">ACFOOI_18235</name>
</gene>
<keyword evidence="2" id="KW-0378">Hydrolase</keyword>
<dbReference type="InterPro" id="IPR011050">
    <property type="entry name" value="Pectin_lyase_fold/virulence"/>
</dbReference>
<accession>A0ABV7Z0B6</accession>
<sequence length="349" mass="39471">MRFLKTFGFVLCLLPAMAFAKNKITVAKDGSGDFTSIQKAIESFVPTKEKYKTIYIKNGTYNEKLFIDEARHHLVLEGQSAQGVVITFTQARDIWRCENPNDYGAATVNVMASDVIFKNLTILNDYGFIAKGDEVISCPNEAGKSSTSTIQNYALPREKGEKDGEKIVRKDGHQFAFRSMPGATRLQFLGCVFRSGGGDTVSPWDVDGGLYYFKDCIIEGHVDLYCPRGNALIEDSKFICHNLSAAIWHDGSAKESDKTVLKNCSFEGKEGFKLGRYHREAQMYLFDCHFSKEMADAPIYQSGDRKLEWGHRVFYKNCKREGQDFAWFKDNTTAKSSDFTFKKMFGKAW</sequence>
<feature type="chain" id="PRO_5045219668" evidence="4">
    <location>
        <begin position="21"/>
        <end position="349"/>
    </location>
</feature>
<feature type="signal peptide" evidence="4">
    <location>
        <begin position="1"/>
        <end position="20"/>
    </location>
</feature>
<comment type="similarity">
    <text evidence="1">Belongs to the pectinesterase family.</text>
</comment>
<dbReference type="SUPFAM" id="SSF51126">
    <property type="entry name" value="Pectin lyase-like"/>
    <property type="match status" value="1"/>
</dbReference>
<protein>
    <submittedName>
        <fullName evidence="6">Pectinesterase family protein</fullName>
    </submittedName>
</protein>
<evidence type="ECO:0000256" key="2">
    <source>
        <dbReference type="ARBA" id="ARBA00022801"/>
    </source>
</evidence>
<dbReference type="Pfam" id="PF01095">
    <property type="entry name" value="Pectinesterase"/>
    <property type="match status" value="1"/>
</dbReference>
<evidence type="ECO:0000259" key="5">
    <source>
        <dbReference type="Pfam" id="PF01095"/>
    </source>
</evidence>
<keyword evidence="7" id="KW-1185">Reference proteome</keyword>
<dbReference type="Gene3D" id="2.160.20.10">
    <property type="entry name" value="Single-stranded right-handed beta-helix, Pectin lyase-like"/>
    <property type="match status" value="1"/>
</dbReference>
<dbReference type="InterPro" id="IPR012334">
    <property type="entry name" value="Pectin_lyas_fold"/>
</dbReference>
<proteinExistence type="inferred from homology"/>
<name>A0ABV7Z0B6_9BACT</name>
<dbReference type="InterPro" id="IPR000070">
    <property type="entry name" value="Pectinesterase_cat"/>
</dbReference>
<dbReference type="PANTHER" id="PTHR31321">
    <property type="entry name" value="ACYL-COA THIOESTER HYDROLASE YBHC-RELATED"/>
    <property type="match status" value="1"/>
</dbReference>
<feature type="domain" description="Pectinesterase catalytic" evidence="5">
    <location>
        <begin position="24"/>
        <end position="127"/>
    </location>
</feature>
<comment type="caution">
    <text evidence="6">The sequence shown here is derived from an EMBL/GenBank/DDBJ whole genome shotgun (WGS) entry which is preliminary data.</text>
</comment>
<dbReference type="PANTHER" id="PTHR31321:SF57">
    <property type="entry name" value="PECTINESTERASE 53-RELATED"/>
    <property type="match status" value="1"/>
</dbReference>
<evidence type="ECO:0000256" key="3">
    <source>
        <dbReference type="ARBA" id="ARBA00023085"/>
    </source>
</evidence>
<dbReference type="RefSeq" id="WP_379839489.1">
    <property type="nucleotide sequence ID" value="NZ_JBHRYQ010000001.1"/>
</dbReference>
<organism evidence="6 7">
    <name type="scientific">Lacihabitans lacunae</name>
    <dbReference type="NCBI Taxonomy" id="1028214"/>
    <lineage>
        <taxon>Bacteria</taxon>
        <taxon>Pseudomonadati</taxon>
        <taxon>Bacteroidota</taxon>
        <taxon>Cytophagia</taxon>
        <taxon>Cytophagales</taxon>
        <taxon>Leadbetterellaceae</taxon>
        <taxon>Lacihabitans</taxon>
    </lineage>
</organism>
<reference evidence="7" key="1">
    <citation type="journal article" date="2019" name="Int. J. Syst. Evol. Microbiol.">
        <title>The Global Catalogue of Microorganisms (GCM) 10K type strain sequencing project: providing services to taxonomists for standard genome sequencing and annotation.</title>
        <authorList>
            <consortium name="The Broad Institute Genomics Platform"/>
            <consortium name="The Broad Institute Genome Sequencing Center for Infectious Disease"/>
            <person name="Wu L."/>
            <person name="Ma J."/>
        </authorList>
    </citation>
    <scope>NUCLEOTIDE SEQUENCE [LARGE SCALE GENOMIC DNA]</scope>
    <source>
        <strain evidence="7">CECT 7956</strain>
    </source>
</reference>
<dbReference type="Proteomes" id="UP001595616">
    <property type="component" value="Unassembled WGS sequence"/>
</dbReference>